<organism evidence="1 2">
    <name type="scientific">Alkalibacillus salilacus</name>
    <dbReference type="NCBI Taxonomy" id="284582"/>
    <lineage>
        <taxon>Bacteria</taxon>
        <taxon>Bacillati</taxon>
        <taxon>Bacillota</taxon>
        <taxon>Bacilli</taxon>
        <taxon>Bacillales</taxon>
        <taxon>Bacillaceae</taxon>
        <taxon>Alkalibacillus</taxon>
    </lineage>
</organism>
<name>A0ABT9VD06_9BACI</name>
<dbReference type="EMBL" id="JAUSTQ010000002">
    <property type="protein sequence ID" value="MDQ0158821.1"/>
    <property type="molecule type" value="Genomic_DNA"/>
</dbReference>
<reference evidence="1 2" key="1">
    <citation type="submission" date="2023-07" db="EMBL/GenBank/DDBJ databases">
        <title>Genomic Encyclopedia of Type Strains, Phase IV (KMG-IV): sequencing the most valuable type-strain genomes for metagenomic binning, comparative biology and taxonomic classification.</title>
        <authorList>
            <person name="Goeker M."/>
        </authorList>
    </citation>
    <scope>NUCLEOTIDE SEQUENCE [LARGE SCALE GENOMIC DNA]</scope>
    <source>
        <strain evidence="1 2">DSM 16460</strain>
    </source>
</reference>
<sequence length="111" mass="12678">MKCVYNDNLIWKAGTPLKQQMNDMFIYETGMNQEALVEKISEIIREVSEALREVIKGVSQMLQEILEHVEIEIENRKDPFIKAPNIPSLDTRIPSQVIGNAPVIPCARNQI</sequence>
<accession>A0ABT9VD06</accession>
<evidence type="ECO:0000313" key="1">
    <source>
        <dbReference type="EMBL" id="MDQ0158821.1"/>
    </source>
</evidence>
<evidence type="ECO:0000313" key="2">
    <source>
        <dbReference type="Proteomes" id="UP001224359"/>
    </source>
</evidence>
<protein>
    <submittedName>
        <fullName evidence="1">Uncharacterized protein</fullName>
    </submittedName>
</protein>
<proteinExistence type="predicted"/>
<gene>
    <name evidence="1" type="ORF">J2S77_000777</name>
</gene>
<keyword evidence="2" id="KW-1185">Reference proteome</keyword>
<dbReference type="RefSeq" id="WP_306974812.1">
    <property type="nucleotide sequence ID" value="NZ_JAUSTQ010000002.1"/>
</dbReference>
<comment type="caution">
    <text evidence="1">The sequence shown here is derived from an EMBL/GenBank/DDBJ whole genome shotgun (WGS) entry which is preliminary data.</text>
</comment>
<dbReference type="Proteomes" id="UP001224359">
    <property type="component" value="Unassembled WGS sequence"/>
</dbReference>